<dbReference type="Proteomes" id="UP001222087">
    <property type="component" value="Chromosome"/>
</dbReference>
<organism evidence="11 12">
    <name type="scientific">Legionella cardiaca</name>
    <dbReference type="NCBI Taxonomy" id="1071983"/>
    <lineage>
        <taxon>Bacteria</taxon>
        <taxon>Pseudomonadati</taxon>
        <taxon>Pseudomonadota</taxon>
        <taxon>Gammaproteobacteria</taxon>
        <taxon>Legionellales</taxon>
        <taxon>Legionellaceae</taxon>
        <taxon>Legionella</taxon>
    </lineage>
</organism>
<feature type="domain" description="Peptidase C39" evidence="10">
    <location>
        <begin position="20"/>
        <end position="139"/>
    </location>
</feature>
<feature type="transmembrane region" description="Helical" evidence="7">
    <location>
        <begin position="207"/>
        <end position="227"/>
    </location>
</feature>
<protein>
    <submittedName>
        <fullName evidence="11">Peptidase domain-containing ABC transporter</fullName>
    </submittedName>
</protein>
<dbReference type="InterPro" id="IPR036640">
    <property type="entry name" value="ABC1_TM_sf"/>
</dbReference>
<feature type="transmembrane region" description="Helical" evidence="7">
    <location>
        <begin position="285"/>
        <end position="305"/>
    </location>
</feature>
<name>A0ABY8AUW8_9GAMM</name>
<evidence type="ECO:0000256" key="3">
    <source>
        <dbReference type="ARBA" id="ARBA00022741"/>
    </source>
</evidence>
<keyword evidence="5 7" id="KW-1133">Transmembrane helix</keyword>
<keyword evidence="2 7" id="KW-0812">Transmembrane</keyword>
<dbReference type="InterPro" id="IPR003439">
    <property type="entry name" value="ABC_transporter-like_ATP-bd"/>
</dbReference>
<dbReference type="PROSITE" id="PS50893">
    <property type="entry name" value="ABC_TRANSPORTER_2"/>
    <property type="match status" value="1"/>
</dbReference>
<feature type="domain" description="ABC transmembrane type-1" evidence="9">
    <location>
        <begin position="171"/>
        <end position="452"/>
    </location>
</feature>
<proteinExistence type="predicted"/>
<dbReference type="CDD" id="cd18567">
    <property type="entry name" value="ABC_6TM_CvaB_RaxB_like"/>
    <property type="match status" value="1"/>
</dbReference>
<evidence type="ECO:0000256" key="4">
    <source>
        <dbReference type="ARBA" id="ARBA00022840"/>
    </source>
</evidence>
<keyword evidence="3" id="KW-0547">Nucleotide-binding</keyword>
<dbReference type="InterPro" id="IPR003593">
    <property type="entry name" value="AAA+_ATPase"/>
</dbReference>
<dbReference type="Pfam" id="PF00664">
    <property type="entry name" value="ABC_membrane"/>
    <property type="match status" value="1"/>
</dbReference>
<dbReference type="InterPro" id="IPR039421">
    <property type="entry name" value="Type_1_exporter"/>
</dbReference>
<comment type="subcellular location">
    <subcellularLocation>
        <location evidence="1">Cell membrane</location>
        <topology evidence="1">Multi-pass membrane protein</topology>
    </subcellularLocation>
</comment>
<evidence type="ECO:0000256" key="2">
    <source>
        <dbReference type="ARBA" id="ARBA00022692"/>
    </source>
</evidence>
<evidence type="ECO:0000256" key="7">
    <source>
        <dbReference type="SAM" id="Phobius"/>
    </source>
</evidence>
<evidence type="ECO:0000259" key="8">
    <source>
        <dbReference type="PROSITE" id="PS50893"/>
    </source>
</evidence>
<dbReference type="PANTHER" id="PTHR24221:SF606">
    <property type="entry name" value="COLICIN V SECRETION-PROCESSING ATP-BINDING PROTEIN"/>
    <property type="match status" value="1"/>
</dbReference>
<evidence type="ECO:0000256" key="1">
    <source>
        <dbReference type="ARBA" id="ARBA00004651"/>
    </source>
</evidence>
<dbReference type="PROSITE" id="PS50929">
    <property type="entry name" value="ABC_TM1F"/>
    <property type="match status" value="1"/>
</dbReference>
<keyword evidence="12" id="KW-1185">Reference proteome</keyword>
<evidence type="ECO:0000313" key="11">
    <source>
        <dbReference type="EMBL" id="WED42957.1"/>
    </source>
</evidence>
<dbReference type="RefSeq" id="WP_275088772.1">
    <property type="nucleotide sequence ID" value="NZ_CP119078.1"/>
</dbReference>
<dbReference type="PROSITE" id="PS50990">
    <property type="entry name" value="PEPTIDASE_C39"/>
    <property type="match status" value="1"/>
</dbReference>
<accession>A0ABY8AUW8</accession>
<dbReference type="InterPro" id="IPR011527">
    <property type="entry name" value="ABC1_TM_dom"/>
</dbReference>
<dbReference type="SMART" id="SM00382">
    <property type="entry name" value="AAA"/>
    <property type="match status" value="1"/>
</dbReference>
<evidence type="ECO:0000259" key="9">
    <source>
        <dbReference type="PROSITE" id="PS50929"/>
    </source>
</evidence>
<feature type="transmembrane region" description="Helical" evidence="7">
    <location>
        <begin position="170"/>
        <end position="187"/>
    </location>
</feature>
<dbReference type="SUPFAM" id="SSF52540">
    <property type="entry name" value="P-loop containing nucleoside triphosphate hydrolases"/>
    <property type="match status" value="1"/>
</dbReference>
<dbReference type="InterPro" id="IPR005074">
    <property type="entry name" value="Peptidase_C39"/>
</dbReference>
<keyword evidence="6 7" id="KW-0472">Membrane</keyword>
<sequence length="708" mass="80405">MSHKASLQFKKSTKLPIILQDEMGECGHACVAMISNFWGHQLDLRAIRQISKPSQRGTTLLTLKEILENLGFTTRAIRSSLEELSQVKTPAIIHWNMNHFVVLKKVGRNSITIHDPAVGLKHCKIEEVSKSFTGIVLEVERNADFTKIKDQHKLSLYDLVKAVQGINKSIVLLMLLSFCIEMFNLLNPLFMQYVTDDVIGSSDMNNLYIMAAAFIILITFQVFIEYIRSNFIIYLTNTMTEKFSANVVEHLLRLPLDFFEKRHKGDIQSKFHSIDQIQKKISTDFVNTVLDGLMIIINLFVMFLYSRLLTSLVILSLTISLMVRYLFYYSLKKETESSIMQHAKSASVFLETLQGIMPIKTFAKEKIRFNTWRNSYVNSLNADIKISRINTIYHCVNQLLFHLEPIVVLCIGSSLVLDNKFSAGMLIAFLSYRHLLVNKATTLMQNLVDYKLISIQLNRLSDILFQEPETIRRGCGTAKRMKGALVLKDVCFRYHAKDHDILHRINLTINAGEKVAIIGSSGCGKSTLLKVMMGLLSISSGDIYIDDVAINDFGLKNYRELTAAVMQEDSLLTGSIMDNICFFNEEIDMANVYHAAKLACVHEEIIRLPMGYETLVGDMGSTLSGGQKQRILLARALYKKPKILFMDEATSHLDVNNEKNINKMLRSLAITQIVVAHRIETIQTADRIIDLHEINQRGSTTQLRDNVL</sequence>
<feature type="transmembrane region" description="Helical" evidence="7">
    <location>
        <begin position="311"/>
        <end position="331"/>
    </location>
</feature>
<keyword evidence="4" id="KW-0067">ATP-binding</keyword>
<dbReference type="Gene3D" id="3.90.70.10">
    <property type="entry name" value="Cysteine proteinases"/>
    <property type="match status" value="1"/>
</dbReference>
<evidence type="ECO:0000313" key="12">
    <source>
        <dbReference type="Proteomes" id="UP001222087"/>
    </source>
</evidence>
<dbReference type="Gene3D" id="1.20.1560.10">
    <property type="entry name" value="ABC transporter type 1, transmembrane domain"/>
    <property type="match status" value="1"/>
</dbReference>
<dbReference type="SUPFAM" id="SSF90123">
    <property type="entry name" value="ABC transporter transmembrane region"/>
    <property type="match status" value="1"/>
</dbReference>
<evidence type="ECO:0000256" key="6">
    <source>
        <dbReference type="ARBA" id="ARBA00023136"/>
    </source>
</evidence>
<dbReference type="Pfam" id="PF03412">
    <property type="entry name" value="Peptidase_C39"/>
    <property type="match status" value="1"/>
</dbReference>
<dbReference type="InterPro" id="IPR027417">
    <property type="entry name" value="P-loop_NTPase"/>
</dbReference>
<gene>
    <name evidence="11" type="ORF">PXX05_13795</name>
</gene>
<feature type="domain" description="ABC transporter" evidence="8">
    <location>
        <begin position="485"/>
        <end position="707"/>
    </location>
</feature>
<reference evidence="11 12" key="1">
    <citation type="submission" date="2023-02" db="EMBL/GenBank/DDBJ databases">
        <title>Genome Sequence of L. cardiaca H63T.</title>
        <authorList>
            <person name="Lopez A.E."/>
            <person name="Cianciotto N.P."/>
        </authorList>
    </citation>
    <scope>NUCLEOTIDE SEQUENCE [LARGE SCALE GENOMIC DNA]</scope>
    <source>
        <strain evidence="11 12">H63</strain>
    </source>
</reference>
<dbReference type="EMBL" id="CP119078">
    <property type="protein sequence ID" value="WED42957.1"/>
    <property type="molecule type" value="Genomic_DNA"/>
</dbReference>
<dbReference type="Pfam" id="PF00005">
    <property type="entry name" value="ABC_tran"/>
    <property type="match status" value="1"/>
</dbReference>
<evidence type="ECO:0000256" key="5">
    <source>
        <dbReference type="ARBA" id="ARBA00022989"/>
    </source>
</evidence>
<dbReference type="PANTHER" id="PTHR24221">
    <property type="entry name" value="ATP-BINDING CASSETTE SUB-FAMILY B"/>
    <property type="match status" value="1"/>
</dbReference>
<dbReference type="InterPro" id="IPR017871">
    <property type="entry name" value="ABC_transporter-like_CS"/>
</dbReference>
<dbReference type="Gene3D" id="3.40.50.300">
    <property type="entry name" value="P-loop containing nucleotide triphosphate hydrolases"/>
    <property type="match status" value="1"/>
</dbReference>
<dbReference type="PROSITE" id="PS00211">
    <property type="entry name" value="ABC_TRANSPORTER_1"/>
    <property type="match status" value="1"/>
</dbReference>
<evidence type="ECO:0000259" key="10">
    <source>
        <dbReference type="PROSITE" id="PS50990"/>
    </source>
</evidence>